<accession>A0ABR2QFZ3</accession>
<sequence length="123" mass="13848">MVVSGKCDVYYFGVLVLEILMGKHSGELYVSLSTLSCSNIMLSDLLNLSLSLPSNRRMAKDVFAAMIAFACLRSNSKLWPMMKCVFQEFLSRKRTIADRLQVINVVQLKNNDKYMNGEGEKAV</sequence>
<proteinExistence type="predicted"/>
<organism evidence="9 10">
    <name type="scientific">Hibiscus sabdariffa</name>
    <name type="common">roselle</name>
    <dbReference type="NCBI Taxonomy" id="183260"/>
    <lineage>
        <taxon>Eukaryota</taxon>
        <taxon>Viridiplantae</taxon>
        <taxon>Streptophyta</taxon>
        <taxon>Embryophyta</taxon>
        <taxon>Tracheophyta</taxon>
        <taxon>Spermatophyta</taxon>
        <taxon>Magnoliopsida</taxon>
        <taxon>eudicotyledons</taxon>
        <taxon>Gunneridae</taxon>
        <taxon>Pentapetalae</taxon>
        <taxon>rosids</taxon>
        <taxon>malvids</taxon>
        <taxon>Malvales</taxon>
        <taxon>Malvaceae</taxon>
        <taxon>Malvoideae</taxon>
        <taxon>Hibiscus</taxon>
    </lineage>
</organism>
<evidence type="ECO:0000256" key="3">
    <source>
        <dbReference type="ARBA" id="ARBA00022679"/>
    </source>
</evidence>
<dbReference type="Proteomes" id="UP001396334">
    <property type="component" value="Unassembled WGS sequence"/>
</dbReference>
<dbReference type="Gene3D" id="1.10.510.10">
    <property type="entry name" value="Transferase(Phosphotransferase) domain 1"/>
    <property type="match status" value="1"/>
</dbReference>
<keyword evidence="2" id="KW-0723">Serine/threonine-protein kinase</keyword>
<protein>
    <recommendedName>
        <fullName evidence="1">non-specific serine/threonine protein kinase</fullName>
        <ecNumber evidence="1">2.7.11.1</ecNumber>
    </recommendedName>
</protein>
<keyword evidence="4" id="KW-0547">Nucleotide-binding</keyword>
<keyword evidence="6" id="KW-0067">ATP-binding</keyword>
<dbReference type="PANTHER" id="PTHR48005:SF16">
    <property type="entry name" value="MDIS1-INTERACTING RECEPTOR LIKE KINASE 2-LIKE ISOFORM X1"/>
    <property type="match status" value="1"/>
</dbReference>
<comment type="catalytic activity">
    <reaction evidence="8">
        <text>L-seryl-[protein] + ATP = O-phospho-L-seryl-[protein] + ADP + H(+)</text>
        <dbReference type="Rhea" id="RHEA:17989"/>
        <dbReference type="Rhea" id="RHEA-COMP:9863"/>
        <dbReference type="Rhea" id="RHEA-COMP:11604"/>
        <dbReference type="ChEBI" id="CHEBI:15378"/>
        <dbReference type="ChEBI" id="CHEBI:29999"/>
        <dbReference type="ChEBI" id="CHEBI:30616"/>
        <dbReference type="ChEBI" id="CHEBI:83421"/>
        <dbReference type="ChEBI" id="CHEBI:456216"/>
        <dbReference type="EC" id="2.7.11.1"/>
    </reaction>
</comment>
<evidence type="ECO:0000256" key="5">
    <source>
        <dbReference type="ARBA" id="ARBA00022777"/>
    </source>
</evidence>
<dbReference type="InterPro" id="IPR051420">
    <property type="entry name" value="Ser_Thr_Kinases_DiverseReg"/>
</dbReference>
<gene>
    <name evidence="9" type="ORF">V6N11_070766</name>
</gene>
<keyword evidence="5" id="KW-0418">Kinase</keyword>
<evidence type="ECO:0000256" key="6">
    <source>
        <dbReference type="ARBA" id="ARBA00022840"/>
    </source>
</evidence>
<evidence type="ECO:0000256" key="7">
    <source>
        <dbReference type="ARBA" id="ARBA00047899"/>
    </source>
</evidence>
<evidence type="ECO:0000313" key="10">
    <source>
        <dbReference type="Proteomes" id="UP001396334"/>
    </source>
</evidence>
<evidence type="ECO:0000313" key="9">
    <source>
        <dbReference type="EMBL" id="KAK8999607.1"/>
    </source>
</evidence>
<evidence type="ECO:0000256" key="4">
    <source>
        <dbReference type="ARBA" id="ARBA00022741"/>
    </source>
</evidence>
<dbReference type="EMBL" id="JBBPBN010000040">
    <property type="protein sequence ID" value="KAK8999607.1"/>
    <property type="molecule type" value="Genomic_DNA"/>
</dbReference>
<evidence type="ECO:0000256" key="1">
    <source>
        <dbReference type="ARBA" id="ARBA00012513"/>
    </source>
</evidence>
<comment type="catalytic activity">
    <reaction evidence="7">
        <text>L-threonyl-[protein] + ATP = O-phospho-L-threonyl-[protein] + ADP + H(+)</text>
        <dbReference type="Rhea" id="RHEA:46608"/>
        <dbReference type="Rhea" id="RHEA-COMP:11060"/>
        <dbReference type="Rhea" id="RHEA-COMP:11605"/>
        <dbReference type="ChEBI" id="CHEBI:15378"/>
        <dbReference type="ChEBI" id="CHEBI:30013"/>
        <dbReference type="ChEBI" id="CHEBI:30616"/>
        <dbReference type="ChEBI" id="CHEBI:61977"/>
        <dbReference type="ChEBI" id="CHEBI:456216"/>
        <dbReference type="EC" id="2.7.11.1"/>
    </reaction>
</comment>
<keyword evidence="3" id="KW-0808">Transferase</keyword>
<dbReference type="PANTHER" id="PTHR48005">
    <property type="entry name" value="LEUCINE RICH REPEAT KINASE 2"/>
    <property type="match status" value="1"/>
</dbReference>
<keyword evidence="10" id="KW-1185">Reference proteome</keyword>
<comment type="caution">
    <text evidence="9">The sequence shown here is derived from an EMBL/GenBank/DDBJ whole genome shotgun (WGS) entry which is preliminary data.</text>
</comment>
<evidence type="ECO:0000256" key="8">
    <source>
        <dbReference type="ARBA" id="ARBA00048679"/>
    </source>
</evidence>
<reference evidence="9 10" key="1">
    <citation type="journal article" date="2024" name="G3 (Bethesda)">
        <title>Genome assembly of Hibiscus sabdariffa L. provides insights into metabolisms of medicinal natural products.</title>
        <authorList>
            <person name="Kim T."/>
        </authorList>
    </citation>
    <scope>NUCLEOTIDE SEQUENCE [LARGE SCALE GENOMIC DNA]</scope>
    <source>
        <strain evidence="9">TK-2024</strain>
        <tissue evidence="9">Old leaves</tissue>
    </source>
</reference>
<evidence type="ECO:0000256" key="2">
    <source>
        <dbReference type="ARBA" id="ARBA00022527"/>
    </source>
</evidence>
<name>A0ABR2QFZ3_9ROSI</name>
<dbReference type="EC" id="2.7.11.1" evidence="1"/>